<dbReference type="InterPro" id="IPR000608">
    <property type="entry name" value="UBC"/>
</dbReference>
<keyword evidence="5" id="KW-1185">Reference proteome</keyword>
<keyword evidence="2" id="KW-1133">Transmembrane helix</keyword>
<dbReference type="FunFam" id="3.10.110.10:FF:000086">
    <property type="entry name" value="Ubiquitin-conjugating enzyme E2 J1"/>
    <property type="match status" value="1"/>
</dbReference>
<evidence type="ECO:0000313" key="5">
    <source>
        <dbReference type="Proteomes" id="UP000002630"/>
    </source>
</evidence>
<dbReference type="SUPFAM" id="SSF54495">
    <property type="entry name" value="UBC-like"/>
    <property type="match status" value="1"/>
</dbReference>
<feature type="compositionally biased region" description="Gly residues" evidence="1">
    <location>
        <begin position="266"/>
        <end position="277"/>
    </location>
</feature>
<dbReference type="EMBL" id="FN649752">
    <property type="protein sequence ID" value="CBJ31773.1"/>
    <property type="molecule type" value="Genomic_DNA"/>
</dbReference>
<dbReference type="STRING" id="2880.D7FUW7"/>
<dbReference type="InParanoid" id="D7FUW7"/>
<keyword evidence="2" id="KW-0472">Membrane</keyword>
<reference evidence="4 5" key="1">
    <citation type="journal article" date="2010" name="Nature">
        <title>The Ectocarpus genome and the independent evolution of multicellularity in brown algae.</title>
        <authorList>
            <person name="Cock J.M."/>
            <person name="Sterck L."/>
            <person name="Rouze P."/>
            <person name="Scornet D."/>
            <person name="Allen A.E."/>
            <person name="Amoutzias G."/>
            <person name="Anthouard V."/>
            <person name="Artiguenave F."/>
            <person name="Aury J.M."/>
            <person name="Badger J.H."/>
            <person name="Beszteri B."/>
            <person name="Billiau K."/>
            <person name="Bonnet E."/>
            <person name="Bothwell J.H."/>
            <person name="Bowler C."/>
            <person name="Boyen C."/>
            <person name="Brownlee C."/>
            <person name="Carrano C.J."/>
            <person name="Charrier B."/>
            <person name="Cho G.Y."/>
            <person name="Coelho S.M."/>
            <person name="Collen J."/>
            <person name="Corre E."/>
            <person name="Da Silva C."/>
            <person name="Delage L."/>
            <person name="Delaroque N."/>
            <person name="Dittami S.M."/>
            <person name="Doulbeau S."/>
            <person name="Elias M."/>
            <person name="Farnham G."/>
            <person name="Gachon C.M."/>
            <person name="Gschloessl B."/>
            <person name="Heesch S."/>
            <person name="Jabbari K."/>
            <person name="Jubin C."/>
            <person name="Kawai H."/>
            <person name="Kimura K."/>
            <person name="Kloareg B."/>
            <person name="Kupper F.C."/>
            <person name="Lang D."/>
            <person name="Le Bail A."/>
            <person name="Leblanc C."/>
            <person name="Lerouge P."/>
            <person name="Lohr M."/>
            <person name="Lopez P.J."/>
            <person name="Martens C."/>
            <person name="Maumus F."/>
            <person name="Michel G."/>
            <person name="Miranda-Saavedra D."/>
            <person name="Morales J."/>
            <person name="Moreau H."/>
            <person name="Motomura T."/>
            <person name="Nagasato C."/>
            <person name="Napoli C.A."/>
            <person name="Nelson D.R."/>
            <person name="Nyvall-Collen P."/>
            <person name="Peters A.F."/>
            <person name="Pommier C."/>
            <person name="Potin P."/>
            <person name="Poulain J."/>
            <person name="Quesneville H."/>
            <person name="Read B."/>
            <person name="Rensing S.A."/>
            <person name="Ritter A."/>
            <person name="Rousvoal S."/>
            <person name="Samanta M."/>
            <person name="Samson G."/>
            <person name="Schroeder D.C."/>
            <person name="Segurens B."/>
            <person name="Strittmatter M."/>
            <person name="Tonon T."/>
            <person name="Tregear J.W."/>
            <person name="Valentin K."/>
            <person name="von Dassow P."/>
            <person name="Yamagishi T."/>
            <person name="Van de Peer Y."/>
            <person name="Wincker P."/>
        </authorList>
    </citation>
    <scope>NUCLEOTIDE SEQUENCE [LARGE SCALE GENOMIC DNA]</scope>
    <source>
        <strain evidence="5">Ec32 / CCAP1310/4</strain>
    </source>
</reference>
<accession>D7FUW7</accession>
<organism evidence="4 5">
    <name type="scientific">Ectocarpus siliculosus</name>
    <name type="common">Brown alga</name>
    <name type="synonym">Conferva siliculosa</name>
    <dbReference type="NCBI Taxonomy" id="2880"/>
    <lineage>
        <taxon>Eukaryota</taxon>
        <taxon>Sar</taxon>
        <taxon>Stramenopiles</taxon>
        <taxon>Ochrophyta</taxon>
        <taxon>PX clade</taxon>
        <taxon>Phaeophyceae</taxon>
        <taxon>Ectocarpales</taxon>
        <taxon>Ectocarpaceae</taxon>
        <taxon>Ectocarpus</taxon>
    </lineage>
</organism>
<name>D7FUW7_ECTSI</name>
<dbReference type="InterPro" id="IPR050113">
    <property type="entry name" value="Ub_conjugating_enzyme"/>
</dbReference>
<dbReference type="Gene3D" id="3.10.110.10">
    <property type="entry name" value="Ubiquitin Conjugating Enzyme"/>
    <property type="match status" value="1"/>
</dbReference>
<evidence type="ECO:0000256" key="1">
    <source>
        <dbReference type="SAM" id="MobiDB-lite"/>
    </source>
</evidence>
<dbReference type="InterPro" id="IPR016135">
    <property type="entry name" value="UBQ-conjugating_enzyme/RWD"/>
</dbReference>
<dbReference type="PROSITE" id="PS50127">
    <property type="entry name" value="UBC_2"/>
    <property type="match status" value="1"/>
</dbReference>
<feature type="domain" description="UBC core" evidence="3">
    <location>
        <begin position="8"/>
        <end position="162"/>
    </location>
</feature>
<evidence type="ECO:0000259" key="3">
    <source>
        <dbReference type="PROSITE" id="PS50127"/>
    </source>
</evidence>
<dbReference type="AlphaFoldDB" id="D7FUW7"/>
<gene>
    <name evidence="4" type="ORF">Esi_0280_0026</name>
</gene>
<evidence type="ECO:0000313" key="4">
    <source>
        <dbReference type="EMBL" id="CBJ31773.1"/>
    </source>
</evidence>
<feature type="region of interest" description="Disordered" evidence="1">
    <location>
        <begin position="255"/>
        <end position="311"/>
    </location>
</feature>
<keyword evidence="2" id="KW-0812">Transmembrane</keyword>
<dbReference type="SMART" id="SM00212">
    <property type="entry name" value="UBCc"/>
    <property type="match status" value="1"/>
</dbReference>
<feature type="transmembrane region" description="Helical" evidence="2">
    <location>
        <begin position="316"/>
        <end position="333"/>
    </location>
</feature>
<dbReference type="PANTHER" id="PTHR24067">
    <property type="entry name" value="UBIQUITIN-CONJUGATING ENZYME E2"/>
    <property type="match status" value="1"/>
</dbReference>
<dbReference type="eggNOG" id="KOG0428">
    <property type="taxonomic scope" value="Eukaryota"/>
</dbReference>
<dbReference type="EMBL" id="FN648465">
    <property type="protein sequence ID" value="CBJ31773.1"/>
    <property type="molecule type" value="Genomic_DNA"/>
</dbReference>
<dbReference type="CDD" id="cd23799">
    <property type="entry name" value="UBCc_UBE2J"/>
    <property type="match status" value="1"/>
</dbReference>
<evidence type="ECO:0000256" key="2">
    <source>
        <dbReference type="SAM" id="Phobius"/>
    </source>
</evidence>
<feature type="region of interest" description="Disordered" evidence="1">
    <location>
        <begin position="202"/>
        <end position="238"/>
    </location>
</feature>
<proteinExistence type="predicted"/>
<dbReference type="OrthoDB" id="1158011at2759"/>
<protein>
    <submittedName>
        <fullName evidence="4">Ubiquitin-conjugating enzyme E2, putative</fullName>
    </submittedName>
</protein>
<dbReference type="Pfam" id="PF00179">
    <property type="entry name" value="UQ_con"/>
    <property type="match status" value="1"/>
</dbReference>
<dbReference type="OMA" id="FRPPDIM"/>
<dbReference type="Proteomes" id="UP000002630">
    <property type="component" value="Linkage Group LG27"/>
</dbReference>
<sequence>MPVNIKNPAIKRIHADVRELMKDPSDQYHAAPLESNLFEWHFTIRGPPDTEFEGGVYHGRIILPPEYPFRPPDIMFNTPNGRFSTGMKICLTISSYHPEHWQPAWGIRLILEALISFFPSPSHGALGGLDWSAGERKRLAVESRKWKCYKCGLVADLLPELRPKGESGGASGRSSYADQIKELHKLKAKTADEVAAESPVAAAAAAAASDDREPGTTVSESPSGKIASTKKEAEVIAQAPGEKRGVIGAISEMAATTAPSSPRLRSGGGAPAEGGGDPTPSPANARGASEVEGNQGQQQQQQQESREDDLGREDDVLSFVAVAIALAIVGILVRKALRLAEVI</sequence>